<feature type="region of interest" description="Disordered" evidence="1">
    <location>
        <begin position="1287"/>
        <end position="1358"/>
    </location>
</feature>
<feature type="compositionally biased region" description="Basic and acidic residues" evidence="1">
    <location>
        <begin position="1148"/>
        <end position="1169"/>
    </location>
</feature>
<feature type="compositionally biased region" description="Basic and acidic residues" evidence="1">
    <location>
        <begin position="434"/>
        <end position="444"/>
    </location>
</feature>
<name>A0A086KYT9_TOXGO</name>
<feature type="compositionally biased region" description="Basic and acidic residues" evidence="1">
    <location>
        <begin position="804"/>
        <end position="815"/>
    </location>
</feature>
<feature type="region of interest" description="Disordered" evidence="1">
    <location>
        <begin position="871"/>
        <end position="895"/>
    </location>
</feature>
<feature type="region of interest" description="Disordered" evidence="1">
    <location>
        <begin position="679"/>
        <end position="708"/>
    </location>
</feature>
<feature type="compositionally biased region" description="Basic and acidic residues" evidence="1">
    <location>
        <begin position="1318"/>
        <end position="1339"/>
    </location>
</feature>
<feature type="compositionally biased region" description="Basic and acidic residues" evidence="1">
    <location>
        <begin position="774"/>
        <end position="786"/>
    </location>
</feature>
<comment type="caution">
    <text evidence="2">The sequence shown here is derived from an EMBL/GenBank/DDBJ whole genome shotgun (WGS) entry which is preliminary data.</text>
</comment>
<proteinExistence type="predicted"/>
<evidence type="ECO:0008006" key="4">
    <source>
        <dbReference type="Google" id="ProtNLM"/>
    </source>
</evidence>
<dbReference type="SUPFAM" id="SSF53927">
    <property type="entry name" value="Cytidine deaminase-like"/>
    <property type="match status" value="1"/>
</dbReference>
<feature type="compositionally biased region" description="Basic and acidic residues" evidence="1">
    <location>
        <begin position="636"/>
        <end position="655"/>
    </location>
</feature>
<dbReference type="VEuPathDB" id="ToxoDB:TGP89_315420"/>
<feature type="region of interest" description="Disordered" evidence="1">
    <location>
        <begin position="580"/>
        <end position="602"/>
    </location>
</feature>
<feature type="region of interest" description="Disordered" evidence="1">
    <location>
        <begin position="394"/>
        <end position="454"/>
    </location>
</feature>
<feature type="region of interest" description="Disordered" evidence="1">
    <location>
        <begin position="759"/>
        <end position="815"/>
    </location>
</feature>
<feature type="compositionally biased region" description="Acidic residues" evidence="1">
    <location>
        <begin position="423"/>
        <end position="433"/>
    </location>
</feature>
<sequence>MDGAERRFLFPFVGFKGTPSYIGWQEAWRLCFLAFLCCVCASSLSPSYIPFFPCLLLRSSACLSASVSFSPCFAPSSLPYSLSPALYLACPSHLTASPRPFFHCLAPCSVFSHNCPPLILCGQPCCKDLSAFAGVPNERGFLHGPLFPTQPRRIGLATLFSAAAGSRNTTCMESYSTESRELTFRTKLRRFSSTGAFANCPRFLQLSGFPERLRLPMTHRCTYRSARVQKLWLRSTRCYNFAFPPSRHFSFVPLFSVGTQRWPCENFFSFLSRCSVTEPSTSLNSSLRDSDCAAPLFPLADASSSCLPSTHPFYLLHSFSHQGDHHASQSKTSLFRGGERRSPFYRDLFLIRSRDQQENICGLTRRGGEASIPGLTRATEATLFEATPESQCHAGSAAVKKQTNNIPQQDECEDKGQEKVEDKEDGEPEEDEDAEKHSPERKTAPDGGDGEDECWQRYPEVKNRVQDFLRKLRYDAALATIIANYGAGSSPGTSSAVSLLPSSPSRSSLSSSDIFSLSDGFLQSCPSVSDRRRQAAAQLFNRVLQNCAFYATLPLVAKTFCLYLPSSLVEDVVQELRETRQEKRGVGQGKEMAESEPDDSATYAVEGGRIFGPKYATGVSVLRNAEGGTKVPGQGREVDRKEERNSGGHSLQRDYQQKGVNTAKKFCSGRKCGALEGTREADGIGSDSRAPRSGMYGHADSRQYNASDKVSTNARKPLFLVLVEAFDRFTQILDSDRWLLSPEYDKLLSFWRRGKDGNTELHRGSEGVAEEDQTTMHESDTREHPNHHLSSLRKRSSKSLRVPEQSKRVESNRLNEKFEGELPSLDLSADRANRRELTTCLLKYLMENPSPFDTASPPSSPSRLEETQIMEDTKTKGDMSCSSPSSSLRRASGEEQREEDLLSFFPFLEDAAEARAGQLGRELKKRRLRRCCELLEEAARPCNLKREAIETRNTRREERVESEESICGDRVRKPGEEGREVRHKRCEETEKGREMNDAFSGSSEEECVEELKQRKIISSPLSTLHMFANDSETPKGTRRREALEVQLGISSSGLNFSGDSRTHVTLLGAALAAGHAEEARRQLQLIDKKTIFLDFPAHSEETGEIGEASRWIQVFQPSFLRRLQAAGFIPLKHPVSCSGTERPGIYESTKRPTRLKDKSDGDEGRPLAREVSEGWNVKRKQEHNGHLKVLFAAFLEAAHQAERCPRNKHRHGAALFRVKKPGEYTGALGSSSFSTSSPLSPLMSPSSSLASSSAVLHSSEYPFFRFFSALRGSEVLSGGRNFVLHREKKKSEGKKTLRRRAGASGGEHAQEAGNGDIALRDAELDPLRSGQKEEWETTRQRNSTVEIGDVERGETKGKGQTKTINSLVVHAEVDCLSQVPPDAAHGAAVCIVELDATGLGYEASHPCPMCLQALQKRRISRAFFTTPLGLRALSIRINDRVAVRPTPAPLAFVEEVLAALKNAKREENMAYRNLQSRS</sequence>
<gene>
    <name evidence="2" type="ORF">TGP89_315420</name>
</gene>
<protein>
    <recommendedName>
        <fullName evidence="4">Cytidine and deoxycytidylate deaminase zinc-binding region domain-containing protein</fullName>
    </recommendedName>
</protein>
<organism evidence="2 3">
    <name type="scientific">Toxoplasma gondii p89</name>
    <dbReference type="NCBI Taxonomy" id="943119"/>
    <lineage>
        <taxon>Eukaryota</taxon>
        <taxon>Sar</taxon>
        <taxon>Alveolata</taxon>
        <taxon>Apicomplexa</taxon>
        <taxon>Conoidasida</taxon>
        <taxon>Coccidia</taxon>
        <taxon>Eucoccidiorida</taxon>
        <taxon>Eimeriorina</taxon>
        <taxon>Sarcocystidae</taxon>
        <taxon>Toxoplasma</taxon>
    </lineage>
</organism>
<evidence type="ECO:0000256" key="1">
    <source>
        <dbReference type="SAM" id="MobiDB-lite"/>
    </source>
</evidence>
<evidence type="ECO:0000313" key="2">
    <source>
        <dbReference type="EMBL" id="KFG49557.1"/>
    </source>
</evidence>
<evidence type="ECO:0000313" key="3">
    <source>
        <dbReference type="Proteomes" id="UP000028828"/>
    </source>
</evidence>
<feature type="compositionally biased region" description="Basic residues" evidence="1">
    <location>
        <begin position="787"/>
        <end position="798"/>
    </location>
</feature>
<dbReference type="EMBL" id="AEYI02000428">
    <property type="protein sequence ID" value="KFG49557.1"/>
    <property type="molecule type" value="Genomic_DNA"/>
</dbReference>
<accession>A0A086KYT9</accession>
<dbReference type="OrthoDB" id="333711at2759"/>
<reference evidence="2 3" key="1">
    <citation type="submission" date="2014-03" db="EMBL/GenBank/DDBJ databases">
        <authorList>
            <person name="Sibley D."/>
            <person name="Venepally P."/>
            <person name="Karamycheva S."/>
            <person name="Hadjithomas M."/>
            <person name="Khan A."/>
            <person name="Brunk B."/>
            <person name="Roos D."/>
            <person name="Caler E."/>
            <person name="Lorenzi H."/>
        </authorList>
    </citation>
    <scope>NUCLEOTIDE SEQUENCE [LARGE SCALE GENOMIC DNA]</scope>
    <source>
        <strain evidence="3">p89</strain>
    </source>
</reference>
<feature type="region of interest" description="Disordered" evidence="1">
    <location>
        <begin position="1139"/>
        <end position="1169"/>
    </location>
</feature>
<dbReference type="GO" id="GO:0003824">
    <property type="term" value="F:catalytic activity"/>
    <property type="evidence" value="ECO:0007669"/>
    <property type="project" value="InterPro"/>
</dbReference>
<feature type="region of interest" description="Disordered" evidence="1">
    <location>
        <begin position="625"/>
        <end position="655"/>
    </location>
</feature>
<dbReference type="InterPro" id="IPR016193">
    <property type="entry name" value="Cytidine_deaminase-like"/>
</dbReference>
<dbReference type="Proteomes" id="UP000028828">
    <property type="component" value="Unassembled WGS sequence"/>
</dbReference>